<evidence type="ECO:0000259" key="1">
    <source>
        <dbReference type="PROSITE" id="PS50238"/>
    </source>
</evidence>
<dbReference type="EMBL" id="SJOL01007418">
    <property type="protein sequence ID" value="TGZ62662.1"/>
    <property type="molecule type" value="Genomic_DNA"/>
</dbReference>
<keyword evidence="3" id="KW-1185">Reference proteome</keyword>
<sequence length="528" mass="60005">MSSIFYSVFEQDGHFGTEHLSTNDGETVSINTVSDDETETSGIGSCLTVTCSYASEQSLARCSRIFRASSKETAEKNQDTRLYSRFGHLFAELIERLKSCKCSTAGRSKSDRSMSKRRRWCAENVASTSRVFRSVDDMQISMDPLAMELVRHGPAYSMGVFPSRHLNLPIMNPAVKVHEFRCRFPSSFLALITNYLGYLIFNPEDTKEIQNALIKEAKASRNVSGEQSYARSISYSSLTARTRRRSSRKSGVDKELEHWYVVVHTLVLYLLENKRYKQRFILRRPGNQSNMNELERKLFPPRLNIWICSKDHTDELVSRPAMVPEILSILRGYDTSVLASVLARVLRPHGVGLIPCYLRSLFLQLVSNTMESEIHQRRAIRLLFQLVPTRLLRMVIRPVFELLAGIANEPTCEVDEYSLAVLFSPILFLDQATTTPASLTNPLPARAVELLVRTALRDLQSHKSLDHTFTVPVLFQKDCMRNLTQHMILDNPQLSCSLKYCVCSRETSKTNRSTQTDWNAEPSGSSTF</sequence>
<gene>
    <name evidence="2" type="ORF">CRM22_007323</name>
</gene>
<dbReference type="AlphaFoldDB" id="A0A4S2LGG7"/>
<dbReference type="PROSITE" id="PS50238">
    <property type="entry name" value="RHOGAP"/>
    <property type="match status" value="1"/>
</dbReference>
<reference evidence="2 3" key="1">
    <citation type="journal article" date="2019" name="BMC Genomics">
        <title>New insights from Opisthorchis felineus genome: update on genomics of the epidemiologically important liver flukes.</title>
        <authorList>
            <person name="Ershov N.I."/>
            <person name="Mordvinov V.A."/>
            <person name="Prokhortchouk E.B."/>
            <person name="Pakharukova M.Y."/>
            <person name="Gunbin K.V."/>
            <person name="Ustyantsev K."/>
            <person name="Genaev M.A."/>
            <person name="Blinov A.G."/>
            <person name="Mazur A."/>
            <person name="Boulygina E."/>
            <person name="Tsygankova S."/>
            <person name="Khrameeva E."/>
            <person name="Chekanov N."/>
            <person name="Fan G."/>
            <person name="Xiao A."/>
            <person name="Zhang H."/>
            <person name="Xu X."/>
            <person name="Yang H."/>
            <person name="Solovyev V."/>
            <person name="Lee S.M."/>
            <person name="Liu X."/>
            <person name="Afonnikov D.A."/>
            <person name="Skryabin K.G."/>
        </authorList>
    </citation>
    <scope>NUCLEOTIDE SEQUENCE [LARGE SCALE GENOMIC DNA]</scope>
    <source>
        <strain evidence="2">AK-0245</strain>
        <tissue evidence="2">Whole organism</tissue>
    </source>
</reference>
<comment type="caution">
    <text evidence="2">The sequence shown here is derived from an EMBL/GenBank/DDBJ whole genome shotgun (WGS) entry which is preliminary data.</text>
</comment>
<protein>
    <recommendedName>
        <fullName evidence="1">Rho-GAP domain-containing protein</fullName>
    </recommendedName>
</protein>
<name>A0A4S2LGG7_OPIFE</name>
<dbReference type="Gene3D" id="1.10.555.10">
    <property type="entry name" value="Rho GTPase activation protein"/>
    <property type="match status" value="1"/>
</dbReference>
<dbReference type="SUPFAM" id="SSF48350">
    <property type="entry name" value="GTPase activation domain, GAP"/>
    <property type="match status" value="1"/>
</dbReference>
<dbReference type="Pfam" id="PF00620">
    <property type="entry name" value="RhoGAP"/>
    <property type="match status" value="1"/>
</dbReference>
<proteinExistence type="predicted"/>
<dbReference type="GO" id="GO:0007165">
    <property type="term" value="P:signal transduction"/>
    <property type="evidence" value="ECO:0007669"/>
    <property type="project" value="InterPro"/>
</dbReference>
<organism evidence="2 3">
    <name type="scientific">Opisthorchis felineus</name>
    <dbReference type="NCBI Taxonomy" id="147828"/>
    <lineage>
        <taxon>Eukaryota</taxon>
        <taxon>Metazoa</taxon>
        <taxon>Spiralia</taxon>
        <taxon>Lophotrochozoa</taxon>
        <taxon>Platyhelminthes</taxon>
        <taxon>Trematoda</taxon>
        <taxon>Digenea</taxon>
        <taxon>Opisthorchiida</taxon>
        <taxon>Opisthorchiata</taxon>
        <taxon>Opisthorchiidae</taxon>
        <taxon>Opisthorchis</taxon>
    </lineage>
</organism>
<evidence type="ECO:0000313" key="3">
    <source>
        <dbReference type="Proteomes" id="UP000308267"/>
    </source>
</evidence>
<dbReference type="InterPro" id="IPR000198">
    <property type="entry name" value="RhoGAP_dom"/>
</dbReference>
<accession>A0A4S2LGG7</accession>
<feature type="domain" description="Rho-GAP" evidence="1">
    <location>
        <begin position="236"/>
        <end position="459"/>
    </location>
</feature>
<dbReference type="Proteomes" id="UP000308267">
    <property type="component" value="Unassembled WGS sequence"/>
</dbReference>
<dbReference type="OrthoDB" id="6268062at2759"/>
<evidence type="ECO:0000313" key="2">
    <source>
        <dbReference type="EMBL" id="TGZ62662.1"/>
    </source>
</evidence>
<dbReference type="InterPro" id="IPR008936">
    <property type="entry name" value="Rho_GTPase_activation_prot"/>
</dbReference>